<evidence type="ECO:0000313" key="4">
    <source>
        <dbReference type="Proteomes" id="UP001611580"/>
    </source>
</evidence>
<dbReference type="Pfam" id="PF26604">
    <property type="entry name" value="CBU_0592"/>
    <property type="match status" value="1"/>
</dbReference>
<feature type="transmembrane region" description="Helical" evidence="1">
    <location>
        <begin position="6"/>
        <end position="23"/>
    </location>
</feature>
<reference evidence="3 4" key="1">
    <citation type="submission" date="2024-10" db="EMBL/GenBank/DDBJ databases">
        <title>The Natural Products Discovery Center: Release of the First 8490 Sequenced Strains for Exploring Actinobacteria Biosynthetic Diversity.</title>
        <authorList>
            <person name="Kalkreuter E."/>
            <person name="Kautsar S.A."/>
            <person name="Yang D."/>
            <person name="Bader C.D."/>
            <person name="Teijaro C.N."/>
            <person name="Fluegel L."/>
            <person name="Davis C.M."/>
            <person name="Simpson J.R."/>
            <person name="Lauterbach L."/>
            <person name="Steele A.D."/>
            <person name="Gui C."/>
            <person name="Meng S."/>
            <person name="Li G."/>
            <person name="Viehrig K."/>
            <person name="Ye F."/>
            <person name="Su P."/>
            <person name="Kiefer A.F."/>
            <person name="Nichols A."/>
            <person name="Cepeda A.J."/>
            <person name="Yan W."/>
            <person name="Fan B."/>
            <person name="Jiang Y."/>
            <person name="Adhikari A."/>
            <person name="Zheng C.-J."/>
            <person name="Schuster L."/>
            <person name="Cowan T.M."/>
            <person name="Smanski M.J."/>
            <person name="Chevrette M.G."/>
            <person name="De Carvalho L.P.S."/>
            <person name="Shen B."/>
        </authorList>
    </citation>
    <scope>NUCLEOTIDE SEQUENCE [LARGE SCALE GENOMIC DNA]</scope>
    <source>
        <strain evidence="3 4">NPDC019481</strain>
    </source>
</reference>
<evidence type="ECO:0000313" key="3">
    <source>
        <dbReference type="EMBL" id="MFI2487188.1"/>
    </source>
</evidence>
<keyword evidence="1" id="KW-1133">Transmembrane helix</keyword>
<feature type="domain" description="CBU-0592-like" evidence="2">
    <location>
        <begin position="8"/>
        <end position="80"/>
    </location>
</feature>
<proteinExistence type="predicted"/>
<dbReference type="RefSeq" id="WP_397403701.1">
    <property type="nucleotide sequence ID" value="NZ_JBIRYI010000005.1"/>
</dbReference>
<protein>
    <recommendedName>
        <fullName evidence="2">CBU-0592-like domain-containing protein</fullName>
    </recommendedName>
</protein>
<dbReference type="EMBL" id="JBIRYI010000005">
    <property type="protein sequence ID" value="MFI2487188.1"/>
    <property type="molecule type" value="Genomic_DNA"/>
</dbReference>
<organism evidence="3 4">
    <name type="scientific">Promicromonospora kroppenstedtii</name>
    <dbReference type="NCBI Taxonomy" id="440482"/>
    <lineage>
        <taxon>Bacteria</taxon>
        <taxon>Bacillati</taxon>
        <taxon>Actinomycetota</taxon>
        <taxon>Actinomycetes</taxon>
        <taxon>Micrococcales</taxon>
        <taxon>Promicromonosporaceae</taxon>
        <taxon>Promicromonospora</taxon>
    </lineage>
</organism>
<keyword evidence="4" id="KW-1185">Reference proteome</keyword>
<accession>A0ABW7XIL7</accession>
<sequence length="136" mass="14138">MSLMLVVTVLGWVGAIAGLVAYAMVSRGRWSADSLAFQGTNMLAAVTLLSVAAANGIWPSAASNMAALLIGVNAVFTVVRGKKRSAKERVAREAAALRAVEDTVSDVAPDHVPDHLVDHAPAPRPAVSYRAYAEAA</sequence>
<name>A0ABW7XIL7_9MICO</name>
<comment type="caution">
    <text evidence="3">The sequence shown here is derived from an EMBL/GenBank/DDBJ whole genome shotgun (WGS) entry which is preliminary data.</text>
</comment>
<evidence type="ECO:0000259" key="2">
    <source>
        <dbReference type="Pfam" id="PF26604"/>
    </source>
</evidence>
<keyword evidence="1" id="KW-0812">Transmembrane</keyword>
<dbReference type="InterPro" id="IPR058058">
    <property type="entry name" value="CBU_0592-like"/>
</dbReference>
<gene>
    <name evidence="3" type="ORF">ACH47X_09775</name>
</gene>
<feature type="transmembrane region" description="Helical" evidence="1">
    <location>
        <begin position="61"/>
        <end position="79"/>
    </location>
</feature>
<dbReference type="Proteomes" id="UP001611580">
    <property type="component" value="Unassembled WGS sequence"/>
</dbReference>
<evidence type="ECO:0000256" key="1">
    <source>
        <dbReference type="SAM" id="Phobius"/>
    </source>
</evidence>
<keyword evidence="1" id="KW-0472">Membrane</keyword>